<dbReference type="PANTHER" id="PTHR42953">
    <property type="entry name" value="HIGH-AFFINITY ZINC UPTAKE SYSTEM PROTEIN ZNUA-RELATED"/>
    <property type="match status" value="1"/>
</dbReference>
<dbReference type="SUPFAM" id="SSF53807">
    <property type="entry name" value="Helical backbone' metal receptor"/>
    <property type="match status" value="1"/>
</dbReference>
<dbReference type="Proteomes" id="UP000032214">
    <property type="component" value="Unassembled WGS sequence"/>
</dbReference>
<dbReference type="PRINTS" id="PR00690">
    <property type="entry name" value="ADHESNFAMILY"/>
</dbReference>
<evidence type="ECO:0000256" key="6">
    <source>
        <dbReference type="SAM" id="Phobius"/>
    </source>
</evidence>
<dbReference type="EMBL" id="ARQD01000001">
    <property type="protein sequence ID" value="KIX85613.1"/>
    <property type="molecule type" value="Genomic_DNA"/>
</dbReference>
<dbReference type="GO" id="GO:0030313">
    <property type="term" value="C:cell envelope"/>
    <property type="evidence" value="ECO:0007669"/>
    <property type="project" value="UniProtKB-SubCell"/>
</dbReference>
<evidence type="ECO:0008006" key="9">
    <source>
        <dbReference type="Google" id="ProtNLM"/>
    </source>
</evidence>
<accession>A0A0D2JMQ6</accession>
<evidence type="ECO:0000256" key="2">
    <source>
        <dbReference type="ARBA" id="ARBA00022448"/>
    </source>
</evidence>
<evidence type="ECO:0000313" key="8">
    <source>
        <dbReference type="Proteomes" id="UP000032214"/>
    </source>
</evidence>
<dbReference type="InterPro" id="IPR006128">
    <property type="entry name" value="Lipoprotein_PsaA-like"/>
</dbReference>
<protein>
    <recommendedName>
        <fullName evidence="9">Manganese transporter</fullName>
    </recommendedName>
</protein>
<proteinExistence type="inferred from homology"/>
<keyword evidence="8" id="KW-1185">Reference proteome</keyword>
<evidence type="ECO:0000256" key="1">
    <source>
        <dbReference type="ARBA" id="ARBA00004196"/>
    </source>
</evidence>
<comment type="similarity">
    <text evidence="5">Belongs to the bacterial solute-binding protein 9 family.</text>
</comment>
<keyword evidence="4" id="KW-0732">Signal</keyword>
<dbReference type="InterPro" id="IPR050492">
    <property type="entry name" value="Bact_metal-bind_prot9"/>
</dbReference>
<sequence>MKNTFIILCILFHLSVWVPIFFLLSGTQHSTTHKTIICTTTILADTVRAIAGTEWSVQYLMGPGVDPHTYHAKESDIHRLTRADIIFYHGLHLEGKIAHVFEHMNEYVPSIGVCNTLDRAQLYSCSINNIYDPHVWHDVHLWKQVVHFIAQKLSSYDTDNAKLYQERCILYIKQLDELDSYITKCIKQLNSSQRTLITAHDAFEYFGKRYGMKVIGIQGISTQTEPGTKDIQEVVTHIVKYKTKAIFVESSTSARNIQAVQEAAHAHGHTVNIGPELYTDSLGLPGSNADTYITMMKHNIDSIVHSLST</sequence>
<feature type="transmembrane region" description="Helical" evidence="6">
    <location>
        <begin position="5"/>
        <end position="24"/>
    </location>
</feature>
<dbReference type="STRING" id="1306947.J120_01500"/>
<comment type="caution">
    <text evidence="7">The sequence shown here is derived from an EMBL/GenBank/DDBJ whole genome shotgun (WGS) entry which is preliminary data.</text>
</comment>
<dbReference type="Pfam" id="PF01297">
    <property type="entry name" value="ZnuA"/>
    <property type="match status" value="1"/>
</dbReference>
<dbReference type="GO" id="GO:0030001">
    <property type="term" value="P:metal ion transport"/>
    <property type="evidence" value="ECO:0007669"/>
    <property type="project" value="InterPro"/>
</dbReference>
<gene>
    <name evidence="7" type="ORF">J120_01500</name>
</gene>
<reference evidence="7 8" key="1">
    <citation type="journal article" date="2013" name="Proc. Natl. Acad. Sci. U.S.A.">
        <title>Candidate phylum TM6 genome recovered from a hospital sink biofilm provides genomic insights into this uncultivated phylum.</title>
        <authorList>
            <person name="McLean J.S."/>
            <person name="Lombardo M.J."/>
            <person name="Badger J.H."/>
            <person name="Edlund A."/>
            <person name="Novotny M."/>
            <person name="Yee-Greenbaum J."/>
            <person name="Vyahhi N."/>
            <person name="Hall A.P."/>
            <person name="Yang Y."/>
            <person name="Dupont C.L."/>
            <person name="Ziegler M.G."/>
            <person name="Chitsaz H."/>
            <person name="Allen A.E."/>
            <person name="Yooseph S."/>
            <person name="Tesler G."/>
            <person name="Pevzner P.A."/>
            <person name="Friedman R.M."/>
            <person name="Nealson K.H."/>
            <person name="Venter J.C."/>
            <person name="Lasken R.S."/>
        </authorList>
    </citation>
    <scope>NUCLEOTIDE SEQUENCE [LARGE SCALE GENOMIC DNA]</scope>
    <source>
        <strain evidence="7 8">TM6SC1</strain>
    </source>
</reference>
<keyword evidence="3" id="KW-0479">Metal-binding</keyword>
<dbReference type="PANTHER" id="PTHR42953:SF1">
    <property type="entry name" value="METAL-BINDING PROTEIN HI_0362-RELATED"/>
    <property type="match status" value="1"/>
</dbReference>
<dbReference type="GO" id="GO:0007155">
    <property type="term" value="P:cell adhesion"/>
    <property type="evidence" value="ECO:0007669"/>
    <property type="project" value="InterPro"/>
</dbReference>
<organism evidence="7 8">
    <name type="scientific">candidate division TM6 bacterium JCVI TM6SC1</name>
    <dbReference type="NCBI Taxonomy" id="1306947"/>
    <lineage>
        <taxon>Bacteria</taxon>
        <taxon>Candidatus Babelota</taxon>
        <taxon>Vermiphilus</taxon>
    </lineage>
</organism>
<dbReference type="eggNOG" id="COG0803">
    <property type="taxonomic scope" value="Bacteria"/>
</dbReference>
<keyword evidence="2 5" id="KW-0813">Transport</keyword>
<dbReference type="InterPro" id="IPR006129">
    <property type="entry name" value="AdhesinB"/>
</dbReference>
<keyword evidence="6" id="KW-0812">Transmembrane</keyword>
<dbReference type="AlphaFoldDB" id="A0A0D2JMQ6"/>
<name>A0A0D2JMQ6_9BACT</name>
<dbReference type="InterPro" id="IPR006127">
    <property type="entry name" value="ZnuA-like"/>
</dbReference>
<evidence type="ECO:0000256" key="4">
    <source>
        <dbReference type="ARBA" id="ARBA00022729"/>
    </source>
</evidence>
<evidence type="ECO:0000256" key="5">
    <source>
        <dbReference type="RuleBase" id="RU003512"/>
    </source>
</evidence>
<dbReference type="Gene3D" id="3.40.50.1980">
    <property type="entry name" value="Nitrogenase molybdenum iron protein domain"/>
    <property type="match status" value="2"/>
</dbReference>
<dbReference type="PRINTS" id="PR00691">
    <property type="entry name" value="ADHESINB"/>
</dbReference>
<keyword evidence="6" id="KW-1133">Transmembrane helix</keyword>
<comment type="subcellular location">
    <subcellularLocation>
        <location evidence="1">Cell envelope</location>
    </subcellularLocation>
</comment>
<evidence type="ECO:0000313" key="7">
    <source>
        <dbReference type="EMBL" id="KIX85613.1"/>
    </source>
</evidence>
<evidence type="ECO:0000256" key="3">
    <source>
        <dbReference type="ARBA" id="ARBA00022723"/>
    </source>
</evidence>
<dbReference type="GO" id="GO:0046872">
    <property type="term" value="F:metal ion binding"/>
    <property type="evidence" value="ECO:0007669"/>
    <property type="project" value="UniProtKB-KW"/>
</dbReference>
<keyword evidence="6" id="KW-0472">Membrane</keyword>